<keyword evidence="8 10" id="KW-0472">Membrane</keyword>
<evidence type="ECO:0000313" key="15">
    <source>
        <dbReference type="Proteomes" id="UP001152562"/>
    </source>
</evidence>
<feature type="domain" description="Fatty acyl-CoA reductase C-terminal" evidence="12">
    <location>
        <begin position="944"/>
        <end position="1023"/>
    </location>
</feature>
<dbReference type="InterPro" id="IPR026055">
    <property type="entry name" value="FAR"/>
</dbReference>
<comment type="similarity">
    <text evidence="2 10">Belongs to the fatty acyl-CoA reductase family.</text>
</comment>
<feature type="domain" description="Fatty acyl-CoA reductase C-terminal" evidence="12">
    <location>
        <begin position="385"/>
        <end position="477"/>
    </location>
</feature>
<evidence type="ECO:0000256" key="11">
    <source>
        <dbReference type="SAM" id="MobiDB-lite"/>
    </source>
</evidence>
<evidence type="ECO:0000256" key="4">
    <source>
        <dbReference type="ARBA" id="ARBA00022692"/>
    </source>
</evidence>
<evidence type="ECO:0000256" key="2">
    <source>
        <dbReference type="ARBA" id="ARBA00005928"/>
    </source>
</evidence>
<dbReference type="PANTHER" id="PTHR11011:SF60">
    <property type="entry name" value="FATTY ACYL-COA REDUCTASE-RELATED"/>
    <property type="match status" value="1"/>
</dbReference>
<dbReference type="GO" id="GO:0102965">
    <property type="term" value="F:alcohol-forming long-chain fatty acyl-CoA reductase activity"/>
    <property type="evidence" value="ECO:0007669"/>
    <property type="project" value="UniProtKB-EC"/>
</dbReference>
<dbReference type="FunFam" id="3.40.50.720:FF:000143">
    <property type="entry name" value="Fatty acyl-CoA reductase"/>
    <property type="match status" value="2"/>
</dbReference>
<keyword evidence="4 10" id="KW-0812">Transmembrane</keyword>
<evidence type="ECO:0000259" key="12">
    <source>
        <dbReference type="Pfam" id="PF03015"/>
    </source>
</evidence>
<dbReference type="AlphaFoldDB" id="A0A9P0XBW4"/>
<dbReference type="Pfam" id="PF03015">
    <property type="entry name" value="Sterile"/>
    <property type="match status" value="2"/>
</dbReference>
<dbReference type="InterPro" id="IPR036291">
    <property type="entry name" value="NAD(P)-bd_dom_sf"/>
</dbReference>
<reference evidence="14" key="1">
    <citation type="submission" date="2022-05" db="EMBL/GenBank/DDBJ databases">
        <authorList>
            <person name="Okamura Y."/>
        </authorList>
    </citation>
    <scope>NUCLEOTIDE SEQUENCE</scope>
</reference>
<dbReference type="Proteomes" id="UP001152562">
    <property type="component" value="Unassembled WGS sequence"/>
</dbReference>
<keyword evidence="6 10" id="KW-1133">Transmembrane helix</keyword>
<feature type="domain" description="Thioester reductase (TE)" evidence="13">
    <location>
        <begin position="21"/>
        <end position="291"/>
    </location>
</feature>
<sequence length="1064" mass="121542">MEENQGESQIRKSFAGANILLTGGTGFLGKVLTEKLLRSCPELNKIYLLARKKKNKDPQTRLKEQFDDVLYETLHKDQPDFIKKVEILEGEMDSENLGLTDQDWLTVCDKVNFILHGAATVRFDEALSKAVRINTRGTKEMLTLARCCKYLKAFVYISTAYCNLPHQPIEEKFYDFPLTSDLLIDVVERLDSKTVDDITPGLIATYPNTYCFSKAAAENHLLKHSQGLPVAILRPSVVISTAKGPIPLGWIDNIYGPTGISVGASVGIIRIIKCNPDAVVNLVPADFVANACIAVAWKTARQHIKTAERKLEDFSEGPKDEETKNDQIPRVYNYVSGDENSMTFRTFMNYAHTHGFTMASSKAIWCYMLFLINNALLFKTLNILLHWIPAYVCDGVGVMIGKKPMLKKVYTKIDKWIHFNEIFACHTWKMENSNTIELLRELNEADRHIFDFDISALDWNSYMYNYMMGIRLFLVKDPKETIPWGIKKQYFLIIANYIVMIIYAIALFWLVKLLGGGKRESALALAKQVKAQAFADDTWRHGRGVRAAQAIEVGFNKYIIRMEENQGESQIRKSFAGANILLTGGTGFLGKLLIEKLLRCCPELDKIYLLARKKKNKDPQTRLKEQFDDVLYETLHKDQPDFIKKVEILEGELDSDNLGLTDQDRLTVCNKINFILHGAATVRLDETLSKAVRINTRGTKEMLTLARCCKYLKAFVYISTAYCNHPHQPIEEKFYDFPLTSDLLIDVVERLDSKTVDDITPGVIGAYSNTYCFTKASAENYLLKHSQGLPVAILRPSIVTSTAKGPIPLGWIDNIYGPTGICVGAWMGIIRLIKCNPDAVADLVPADYVANACIAVAWKTARNHKKASERTLDDHSEGPQDDETKDDQIPRVYNYVSGNQNPITWRTFLQYVNNAQMAPARAMWCFMFFLINNAQLFKTLNILLHWIPAYVCDGVAVMIGKKPMLKKVYTKIDKWRHFNKKFSSQSWKMRNSNTVELFKELNEKDRHIFDFDISALDWNSWWAYMQTFDFKIEYRKSERIPHVDYLSRNPYDSKELNVLRVSYE</sequence>
<evidence type="ECO:0000259" key="13">
    <source>
        <dbReference type="Pfam" id="PF07993"/>
    </source>
</evidence>
<evidence type="ECO:0000256" key="6">
    <source>
        <dbReference type="ARBA" id="ARBA00022989"/>
    </source>
</evidence>
<dbReference type="Gene3D" id="3.40.50.720">
    <property type="entry name" value="NAD(P)-binding Rossmann-like Domain"/>
    <property type="match status" value="2"/>
</dbReference>
<dbReference type="InterPro" id="IPR033640">
    <property type="entry name" value="FAR_C"/>
</dbReference>
<keyword evidence="7 10" id="KW-0443">Lipid metabolism</keyword>
<dbReference type="CDD" id="cd05236">
    <property type="entry name" value="FAR-N_SDR_e"/>
    <property type="match status" value="2"/>
</dbReference>
<feature type="region of interest" description="Disordered" evidence="11">
    <location>
        <begin position="867"/>
        <end position="886"/>
    </location>
</feature>
<dbReference type="GO" id="GO:0005777">
    <property type="term" value="C:peroxisome"/>
    <property type="evidence" value="ECO:0007669"/>
    <property type="project" value="TreeGrafter"/>
</dbReference>
<dbReference type="GO" id="GO:0035336">
    <property type="term" value="P:long-chain fatty-acyl-CoA metabolic process"/>
    <property type="evidence" value="ECO:0007669"/>
    <property type="project" value="TreeGrafter"/>
</dbReference>
<evidence type="ECO:0000256" key="5">
    <source>
        <dbReference type="ARBA" id="ARBA00022857"/>
    </source>
</evidence>
<keyword evidence="5 10" id="KW-0521">NADP</keyword>
<evidence type="ECO:0000256" key="7">
    <source>
        <dbReference type="ARBA" id="ARBA00023098"/>
    </source>
</evidence>
<evidence type="ECO:0000256" key="3">
    <source>
        <dbReference type="ARBA" id="ARBA00022516"/>
    </source>
</evidence>
<dbReference type="InterPro" id="IPR013120">
    <property type="entry name" value="FAR_NAD-bd"/>
</dbReference>
<evidence type="ECO:0000256" key="8">
    <source>
        <dbReference type="ARBA" id="ARBA00023136"/>
    </source>
</evidence>
<keyword evidence="15" id="KW-1185">Reference proteome</keyword>
<accession>A0A9P0XBW4</accession>
<dbReference type="EC" id="1.2.1.84" evidence="10"/>
<evidence type="ECO:0000256" key="10">
    <source>
        <dbReference type="RuleBase" id="RU363097"/>
    </source>
</evidence>
<name>A0A9P0XBW4_PIEBR</name>
<gene>
    <name evidence="14" type="ORF">PIBRA_LOCUS8793</name>
</gene>
<feature type="transmembrane region" description="Helical" evidence="10">
    <location>
        <begin position="490"/>
        <end position="511"/>
    </location>
</feature>
<feature type="compositionally biased region" description="Basic and acidic residues" evidence="11">
    <location>
        <begin position="867"/>
        <end position="878"/>
    </location>
</feature>
<evidence type="ECO:0000256" key="9">
    <source>
        <dbReference type="ARBA" id="ARBA00052530"/>
    </source>
</evidence>
<comment type="caution">
    <text evidence="14">The sequence shown here is derived from an EMBL/GenBank/DDBJ whole genome shotgun (WGS) entry which is preliminary data.</text>
</comment>
<comment type="subcellular location">
    <subcellularLocation>
        <location evidence="1">Membrane</location>
        <topology evidence="1">Multi-pass membrane protein</topology>
    </subcellularLocation>
</comment>
<comment type="function">
    <text evidence="10">Catalyzes the reduction of fatty acyl-CoA to fatty alcohols.</text>
</comment>
<organism evidence="14 15">
    <name type="scientific">Pieris brassicae</name>
    <name type="common">White butterfly</name>
    <name type="synonym">Large white butterfly</name>
    <dbReference type="NCBI Taxonomy" id="7116"/>
    <lineage>
        <taxon>Eukaryota</taxon>
        <taxon>Metazoa</taxon>
        <taxon>Ecdysozoa</taxon>
        <taxon>Arthropoda</taxon>
        <taxon>Hexapoda</taxon>
        <taxon>Insecta</taxon>
        <taxon>Pterygota</taxon>
        <taxon>Neoptera</taxon>
        <taxon>Endopterygota</taxon>
        <taxon>Lepidoptera</taxon>
        <taxon>Glossata</taxon>
        <taxon>Ditrysia</taxon>
        <taxon>Papilionoidea</taxon>
        <taxon>Pieridae</taxon>
        <taxon>Pierinae</taxon>
        <taxon>Pieris</taxon>
    </lineage>
</organism>
<keyword evidence="10" id="KW-0560">Oxidoreductase</keyword>
<feature type="domain" description="Thioester reductase (TE)" evidence="13">
    <location>
        <begin position="582"/>
        <end position="852"/>
    </location>
</feature>
<dbReference type="EMBL" id="CALOZG010000028">
    <property type="protein sequence ID" value="CAH4032408.1"/>
    <property type="molecule type" value="Genomic_DNA"/>
</dbReference>
<dbReference type="CDD" id="cd09071">
    <property type="entry name" value="FAR_C"/>
    <property type="match status" value="2"/>
</dbReference>
<comment type="catalytic activity">
    <reaction evidence="9 10">
        <text>a long-chain fatty acyl-CoA + 2 NADPH + 2 H(+) = a long-chain primary fatty alcohol + 2 NADP(+) + CoA</text>
        <dbReference type="Rhea" id="RHEA:52716"/>
        <dbReference type="ChEBI" id="CHEBI:15378"/>
        <dbReference type="ChEBI" id="CHEBI:57287"/>
        <dbReference type="ChEBI" id="CHEBI:57783"/>
        <dbReference type="ChEBI" id="CHEBI:58349"/>
        <dbReference type="ChEBI" id="CHEBI:77396"/>
        <dbReference type="ChEBI" id="CHEBI:83139"/>
        <dbReference type="EC" id="1.2.1.84"/>
    </reaction>
</comment>
<evidence type="ECO:0000256" key="1">
    <source>
        <dbReference type="ARBA" id="ARBA00004141"/>
    </source>
</evidence>
<dbReference type="GO" id="GO:0016020">
    <property type="term" value="C:membrane"/>
    <property type="evidence" value="ECO:0007669"/>
    <property type="project" value="UniProtKB-SubCell"/>
</dbReference>
<dbReference type="SUPFAM" id="SSF51735">
    <property type="entry name" value="NAD(P)-binding Rossmann-fold domains"/>
    <property type="match status" value="2"/>
</dbReference>
<dbReference type="GO" id="GO:0080019">
    <property type="term" value="F:alcohol-forming very long-chain fatty acyl-CoA reductase activity"/>
    <property type="evidence" value="ECO:0007669"/>
    <property type="project" value="InterPro"/>
</dbReference>
<dbReference type="Pfam" id="PF07993">
    <property type="entry name" value="NAD_binding_4"/>
    <property type="match status" value="2"/>
</dbReference>
<keyword evidence="3 10" id="KW-0444">Lipid biosynthesis</keyword>
<protein>
    <recommendedName>
        <fullName evidence="10">Fatty acyl-CoA reductase</fullName>
        <ecNumber evidence="10">1.2.1.84</ecNumber>
    </recommendedName>
</protein>
<proteinExistence type="inferred from homology"/>
<dbReference type="PANTHER" id="PTHR11011">
    <property type="entry name" value="MALE STERILITY PROTEIN 2-RELATED"/>
    <property type="match status" value="1"/>
</dbReference>
<evidence type="ECO:0000313" key="14">
    <source>
        <dbReference type="EMBL" id="CAH4032408.1"/>
    </source>
</evidence>